<dbReference type="NCBIfam" id="NF033749">
    <property type="entry name" value="bact_hemeryth"/>
    <property type="match status" value="1"/>
</dbReference>
<sequence length="668" mass="75039">MTTTSKSEIFAWGAKYETGIPEVDQQHKKLVGLINSLARMQAEQEDSGELLKVFDELADYAIYHFKTEEDLMQRYQIDAEFEASHVKSHVLFVQQALDARVAANDNPGEVTGKALTFLTRWLISHILGTDMRMAKEILALESGMPPAEARNQAVAYMADSNEILLKAMNEIYDSLAARTQDFWHANHLLQREIEIRKQTENELRKLSRAVEFSPVSIIITDAGGLIEYVNPKFTEVTGYRLPEVKGETPRILKSGETRDDIYQQLWTTISRGHEWVGEFHNRKKNGELFWEKASISPIADSNGFITHYLGMLEDITEDKQAEDKLQQYHVQLAESLSELRSQAKDLTLLNQMNELLQTCLTEEEAYRVFALKAAEMELGAGGALAIVSHKGRFLETVARWGKDVHILDVFDIDSCWAMRRGQRHEVPDPSKDMACEHFQERPTSGYMGLPLIVRGEALGLLHIHAAPGCSPDRKMRLTQLSVTVGEALTLALSNIRLREALREQATHDALTGLFNRRYLDETLEREILRASREKKPFAAAMLDIDHFKKFNDTHGHEAGDRVLTEVSLCIRASLRQSDIAYRYGGEEILIVMPASEAGEAAKRMVEIAARLQNLNIAWGDKVLPAITISAGIASMPQHGTSSEAVLRAADQALYAAKQAGRNRVCIAE</sequence>
<dbReference type="InterPro" id="IPR000700">
    <property type="entry name" value="PAS-assoc_C"/>
</dbReference>
<dbReference type="SUPFAM" id="SSF55073">
    <property type="entry name" value="Nucleotide cyclase"/>
    <property type="match status" value="1"/>
</dbReference>
<feature type="domain" description="PAC" evidence="5">
    <location>
        <begin position="275"/>
        <end position="327"/>
    </location>
</feature>
<dbReference type="CDD" id="cd12107">
    <property type="entry name" value="Hemerythrin"/>
    <property type="match status" value="1"/>
</dbReference>
<dbReference type="GO" id="GO:0046872">
    <property type="term" value="F:metal ion binding"/>
    <property type="evidence" value="ECO:0007669"/>
    <property type="project" value="UniProtKB-KW"/>
</dbReference>
<dbReference type="InterPro" id="IPR035938">
    <property type="entry name" value="Hemerythrin-like_sf"/>
</dbReference>
<dbReference type="CDD" id="cd01949">
    <property type="entry name" value="GGDEF"/>
    <property type="match status" value="1"/>
</dbReference>
<dbReference type="Gene3D" id="3.30.450.40">
    <property type="match status" value="1"/>
</dbReference>
<evidence type="ECO:0000313" key="8">
    <source>
        <dbReference type="Proteomes" id="UP000502260"/>
    </source>
</evidence>
<evidence type="ECO:0000259" key="5">
    <source>
        <dbReference type="PROSITE" id="PS50113"/>
    </source>
</evidence>
<dbReference type="GO" id="GO:0003824">
    <property type="term" value="F:catalytic activity"/>
    <property type="evidence" value="ECO:0007669"/>
    <property type="project" value="UniProtKB-ARBA"/>
</dbReference>
<dbReference type="FunFam" id="3.30.70.270:FF:000001">
    <property type="entry name" value="Diguanylate cyclase domain protein"/>
    <property type="match status" value="1"/>
</dbReference>
<dbReference type="PANTHER" id="PTHR46663">
    <property type="entry name" value="DIGUANYLATE CYCLASE DGCT-RELATED"/>
    <property type="match status" value="1"/>
</dbReference>
<keyword evidence="8" id="KW-1185">Reference proteome</keyword>
<dbReference type="CDD" id="cd00130">
    <property type="entry name" value="PAS"/>
    <property type="match status" value="1"/>
</dbReference>
<dbReference type="RefSeq" id="WP_173059267.1">
    <property type="nucleotide sequence ID" value="NZ_AP022853.1"/>
</dbReference>
<dbReference type="Gene3D" id="3.30.70.270">
    <property type="match status" value="1"/>
</dbReference>
<gene>
    <name evidence="7" type="ORF">SKTS_02760</name>
</gene>
<evidence type="ECO:0000256" key="3">
    <source>
        <dbReference type="ARBA" id="ARBA00023004"/>
    </source>
</evidence>
<dbReference type="SMART" id="SM00091">
    <property type="entry name" value="PAS"/>
    <property type="match status" value="1"/>
</dbReference>
<dbReference type="NCBIfam" id="TIGR00254">
    <property type="entry name" value="GGDEF"/>
    <property type="match status" value="1"/>
</dbReference>
<evidence type="ECO:0008006" key="9">
    <source>
        <dbReference type="Google" id="ProtNLM"/>
    </source>
</evidence>
<feature type="domain" description="PAS" evidence="4">
    <location>
        <begin position="202"/>
        <end position="272"/>
    </location>
</feature>
<dbReference type="SUPFAM" id="SSF55785">
    <property type="entry name" value="PYP-like sensor domain (PAS domain)"/>
    <property type="match status" value="1"/>
</dbReference>
<accession>A0A6F8V7U7</accession>
<feature type="domain" description="GGDEF" evidence="6">
    <location>
        <begin position="535"/>
        <end position="668"/>
    </location>
</feature>
<dbReference type="Gene3D" id="3.30.450.20">
    <property type="entry name" value="PAS domain"/>
    <property type="match status" value="1"/>
</dbReference>
<dbReference type="NCBIfam" id="TIGR00229">
    <property type="entry name" value="sensory_box"/>
    <property type="match status" value="1"/>
</dbReference>
<evidence type="ECO:0000256" key="1">
    <source>
        <dbReference type="ARBA" id="ARBA00010587"/>
    </source>
</evidence>
<dbReference type="PROSITE" id="PS50112">
    <property type="entry name" value="PAS"/>
    <property type="match status" value="1"/>
</dbReference>
<dbReference type="InterPro" id="IPR001610">
    <property type="entry name" value="PAC"/>
</dbReference>
<dbReference type="SMART" id="SM00267">
    <property type="entry name" value="GGDEF"/>
    <property type="match status" value="1"/>
</dbReference>
<protein>
    <recommendedName>
        <fullName evidence="9">Diguanylate cyclase</fullName>
    </recommendedName>
</protein>
<dbReference type="InterPro" id="IPR012312">
    <property type="entry name" value="Hemerythrin-like"/>
</dbReference>
<dbReference type="InterPro" id="IPR052163">
    <property type="entry name" value="DGC-Regulatory_Protein"/>
</dbReference>
<proteinExistence type="inferred from homology"/>
<dbReference type="InterPro" id="IPR000160">
    <property type="entry name" value="GGDEF_dom"/>
</dbReference>
<dbReference type="AlphaFoldDB" id="A0A6F8V7U7"/>
<name>A0A6F8V7U7_9PROT</name>
<dbReference type="Pfam" id="PF01814">
    <property type="entry name" value="Hemerythrin"/>
    <property type="match status" value="1"/>
</dbReference>
<dbReference type="NCBIfam" id="TIGR02481">
    <property type="entry name" value="hemeryth_dom"/>
    <property type="match status" value="1"/>
</dbReference>
<dbReference type="SMART" id="SM00086">
    <property type="entry name" value="PAC"/>
    <property type="match status" value="1"/>
</dbReference>
<comment type="similarity">
    <text evidence="1">Belongs to the hemerythrin family.</text>
</comment>
<dbReference type="Gene3D" id="1.20.120.50">
    <property type="entry name" value="Hemerythrin-like"/>
    <property type="match status" value="1"/>
</dbReference>
<dbReference type="InterPro" id="IPR043128">
    <property type="entry name" value="Rev_trsase/Diguanyl_cyclase"/>
</dbReference>
<evidence type="ECO:0000259" key="4">
    <source>
        <dbReference type="PROSITE" id="PS50112"/>
    </source>
</evidence>
<keyword evidence="2" id="KW-0479">Metal-binding</keyword>
<dbReference type="PROSITE" id="PS50887">
    <property type="entry name" value="GGDEF"/>
    <property type="match status" value="1"/>
</dbReference>
<dbReference type="KEGG" id="slac:SKTS_02760"/>
<dbReference type="InterPro" id="IPR000014">
    <property type="entry name" value="PAS"/>
</dbReference>
<dbReference type="SUPFAM" id="SSF55781">
    <property type="entry name" value="GAF domain-like"/>
    <property type="match status" value="1"/>
</dbReference>
<dbReference type="InterPro" id="IPR012827">
    <property type="entry name" value="Hemerythrin_metal-bd"/>
</dbReference>
<organism evidence="7 8">
    <name type="scientific">Sulfurimicrobium lacus</name>
    <dbReference type="NCBI Taxonomy" id="2715678"/>
    <lineage>
        <taxon>Bacteria</taxon>
        <taxon>Pseudomonadati</taxon>
        <taxon>Pseudomonadota</taxon>
        <taxon>Betaproteobacteria</taxon>
        <taxon>Nitrosomonadales</taxon>
        <taxon>Sulfuricellaceae</taxon>
        <taxon>Sulfurimicrobium</taxon>
    </lineage>
</organism>
<dbReference type="PROSITE" id="PS50113">
    <property type="entry name" value="PAC"/>
    <property type="match status" value="1"/>
</dbReference>
<evidence type="ECO:0000256" key="2">
    <source>
        <dbReference type="ARBA" id="ARBA00022723"/>
    </source>
</evidence>
<dbReference type="InterPro" id="IPR029016">
    <property type="entry name" value="GAF-like_dom_sf"/>
</dbReference>
<keyword evidence="3" id="KW-0408">Iron</keyword>
<dbReference type="InterPro" id="IPR029787">
    <property type="entry name" value="Nucleotide_cyclase"/>
</dbReference>
<dbReference type="Proteomes" id="UP000502260">
    <property type="component" value="Chromosome"/>
</dbReference>
<evidence type="ECO:0000313" key="7">
    <source>
        <dbReference type="EMBL" id="BCB25390.1"/>
    </source>
</evidence>
<dbReference type="EMBL" id="AP022853">
    <property type="protein sequence ID" value="BCB25390.1"/>
    <property type="molecule type" value="Genomic_DNA"/>
</dbReference>
<reference evidence="8" key="1">
    <citation type="submission" date="2020-03" db="EMBL/GenBank/DDBJ databases">
        <title>Complete genome sequence of sulfur-oxidizing bacterium skT11.</title>
        <authorList>
            <person name="Kanda M."/>
            <person name="Kojima H."/>
            <person name="Fukui M."/>
        </authorList>
    </citation>
    <scope>NUCLEOTIDE SEQUENCE [LARGE SCALE GENOMIC DNA]</scope>
    <source>
        <strain evidence="8">skT11</strain>
    </source>
</reference>
<dbReference type="PANTHER" id="PTHR46663:SF4">
    <property type="entry name" value="DIGUANYLATE CYCLASE DGCT-RELATED"/>
    <property type="match status" value="1"/>
</dbReference>
<dbReference type="Pfam" id="PF00990">
    <property type="entry name" value="GGDEF"/>
    <property type="match status" value="1"/>
</dbReference>
<dbReference type="InterPro" id="IPR035965">
    <property type="entry name" value="PAS-like_dom_sf"/>
</dbReference>
<evidence type="ECO:0000259" key="6">
    <source>
        <dbReference type="PROSITE" id="PS50887"/>
    </source>
</evidence>
<dbReference type="Pfam" id="PF13426">
    <property type="entry name" value="PAS_9"/>
    <property type="match status" value="1"/>
</dbReference>
<dbReference type="SUPFAM" id="SSF47188">
    <property type="entry name" value="Hemerythrin-like"/>
    <property type="match status" value="1"/>
</dbReference>